<sequence length="89" mass="10124">MIHFHCRKCAKNILTDDGKVKPTFTDGLCSDCDSTDKETIEKEVGDIKDSIIANLRAQVELLSKKPEVNWVNATDEPVKPRRKRKVKVK</sequence>
<name>A0A6M3LBS8_9ZZZZ</name>
<protein>
    <submittedName>
        <fullName evidence="1">Uncharacterized protein</fullName>
    </submittedName>
</protein>
<dbReference type="AlphaFoldDB" id="A0A6M3LBS8"/>
<proteinExistence type="predicted"/>
<organism evidence="1">
    <name type="scientific">viral metagenome</name>
    <dbReference type="NCBI Taxonomy" id="1070528"/>
    <lineage>
        <taxon>unclassified sequences</taxon>
        <taxon>metagenomes</taxon>
        <taxon>organismal metagenomes</taxon>
    </lineage>
</organism>
<dbReference type="EMBL" id="MT143014">
    <property type="protein sequence ID" value="QJA91799.1"/>
    <property type="molecule type" value="Genomic_DNA"/>
</dbReference>
<accession>A0A6M3LBS8</accession>
<reference evidence="1" key="1">
    <citation type="submission" date="2020-03" db="EMBL/GenBank/DDBJ databases">
        <title>The deep terrestrial virosphere.</title>
        <authorList>
            <person name="Holmfeldt K."/>
            <person name="Nilsson E."/>
            <person name="Simone D."/>
            <person name="Lopez-Fernandez M."/>
            <person name="Wu X."/>
            <person name="de Brujin I."/>
            <person name="Lundin D."/>
            <person name="Andersson A."/>
            <person name="Bertilsson S."/>
            <person name="Dopson M."/>
        </authorList>
    </citation>
    <scope>NUCLEOTIDE SEQUENCE</scope>
    <source>
        <strain evidence="1">MM415B03253</strain>
    </source>
</reference>
<evidence type="ECO:0000313" key="1">
    <source>
        <dbReference type="EMBL" id="QJA91799.1"/>
    </source>
</evidence>
<gene>
    <name evidence="1" type="ORF">MM415B03253_0006</name>
</gene>